<dbReference type="Gene3D" id="2.40.160.20">
    <property type="match status" value="1"/>
</dbReference>
<name>A0A937RLW3_9ACTN</name>
<sequence>MRAQFVTDDSAVVLMHYTGLVQQTAAFTAAAAADRPTDWADQYMRLAISFDTGDRRYAWLNTSLFVAAGRLEGTGRIEYAVLRVA</sequence>
<evidence type="ECO:0000313" key="1">
    <source>
        <dbReference type="EMBL" id="MBL7631300.1"/>
    </source>
</evidence>
<dbReference type="AlphaFoldDB" id="A0A937RLW3"/>
<accession>A0A937RLW3</accession>
<dbReference type="EMBL" id="JAEACQ010000266">
    <property type="protein sequence ID" value="MBL7631300.1"/>
    <property type="molecule type" value="Genomic_DNA"/>
</dbReference>
<dbReference type="Pfam" id="PF11578">
    <property type="entry name" value="DUF3237"/>
    <property type="match status" value="1"/>
</dbReference>
<gene>
    <name evidence="1" type="ORF">I7412_29900</name>
</gene>
<keyword evidence="2" id="KW-1185">Reference proteome</keyword>
<dbReference type="Proteomes" id="UP000604475">
    <property type="component" value="Unassembled WGS sequence"/>
</dbReference>
<proteinExistence type="predicted"/>
<comment type="caution">
    <text evidence="1">The sequence shown here is derived from an EMBL/GenBank/DDBJ whole genome shotgun (WGS) entry which is preliminary data.</text>
</comment>
<reference evidence="1" key="1">
    <citation type="submission" date="2020-12" db="EMBL/GenBank/DDBJ databases">
        <title>Genomic characterization of non-nitrogen-fixing Frankia strains.</title>
        <authorList>
            <person name="Carlos-Shanley C."/>
            <person name="Guerra T."/>
            <person name="Hahn D."/>
        </authorList>
    </citation>
    <scope>NUCLEOTIDE SEQUENCE</scope>
    <source>
        <strain evidence="1">CN6</strain>
    </source>
</reference>
<evidence type="ECO:0000313" key="2">
    <source>
        <dbReference type="Proteomes" id="UP000604475"/>
    </source>
</evidence>
<protein>
    <submittedName>
        <fullName evidence="1">DUF3237 family protein</fullName>
    </submittedName>
</protein>
<organism evidence="1 2">
    <name type="scientific">Frankia nepalensis</name>
    <dbReference type="NCBI Taxonomy" id="1836974"/>
    <lineage>
        <taxon>Bacteria</taxon>
        <taxon>Bacillati</taxon>
        <taxon>Actinomycetota</taxon>
        <taxon>Actinomycetes</taxon>
        <taxon>Frankiales</taxon>
        <taxon>Frankiaceae</taxon>
        <taxon>Frankia</taxon>
    </lineage>
</organism>